<accession>A0A060SFW0</accession>
<dbReference type="STRING" id="5643.A0A060SFW0"/>
<sequence>MIRLSAPTTRQILTRYPQVIRTRTFAFSAVTNMPVSDPEAPNASGLSANETKGLKERIPEPHEERILQGIKELYTSQPTESTYEIYAPNAVFHDPIGIADGIKSIRAQFNGLAKLFPRADIPSFRLLENPPSVPKSKILIDQDVDYYRDPKASSPTKTVNSLLTLETNDQHQIVKHTEEWNHLRETTGEDGFVGMLNEHRKKFTANFTGMFISQEPPAQKKD</sequence>
<protein>
    <submittedName>
        <fullName evidence="1">Uncharacterized protein</fullName>
    </submittedName>
</protein>
<dbReference type="OMA" id="WWDKKPI"/>
<reference evidence="1" key="1">
    <citation type="submission" date="2014-01" db="EMBL/GenBank/DDBJ databases">
        <title>The genome of the white-rot fungus Pycnoporus cinnabarinus: a basidiomycete model with a versatile arsenal for lignocellulosic biomass breakdown.</title>
        <authorList>
            <person name="Levasseur A."/>
            <person name="Lomascolo A."/>
            <person name="Ruiz-Duenas F.J."/>
            <person name="Uzan E."/>
            <person name="Piumi F."/>
            <person name="Kues U."/>
            <person name="Ram A.F.J."/>
            <person name="Murat C."/>
            <person name="Haon M."/>
            <person name="Benoit I."/>
            <person name="Arfi Y."/>
            <person name="Chevret D."/>
            <person name="Drula E."/>
            <person name="Kwon M.J."/>
            <person name="Gouret P."/>
            <person name="Lesage-Meessen L."/>
            <person name="Lombard V."/>
            <person name="Mariette J."/>
            <person name="Noirot C."/>
            <person name="Park J."/>
            <person name="Patyshakuliyeva A."/>
            <person name="Wieneger R.A.B."/>
            <person name="Wosten H.A.B."/>
            <person name="Martin F."/>
            <person name="Coutinho P.M."/>
            <person name="de Vries R."/>
            <person name="Martinez A.T."/>
            <person name="Klopp C."/>
            <person name="Pontarotti P."/>
            <person name="Henrissat B."/>
            <person name="Record E."/>
        </authorList>
    </citation>
    <scope>NUCLEOTIDE SEQUENCE [LARGE SCALE GENOMIC DNA]</scope>
    <source>
        <strain evidence="1">BRFM137</strain>
    </source>
</reference>
<dbReference type="Proteomes" id="UP000029665">
    <property type="component" value="Unassembled WGS sequence"/>
</dbReference>
<dbReference type="HOGENOM" id="CLU_109055_0_0_1"/>
<proteinExistence type="predicted"/>
<dbReference type="EMBL" id="CCBP010000119">
    <property type="protein sequence ID" value="CDO73111.1"/>
    <property type="molecule type" value="Genomic_DNA"/>
</dbReference>
<dbReference type="PANTHER" id="PTHR34213:SF2">
    <property type="entry name" value="NUCLEAR TRANSPORT FACTOR 2 (NTF2) FAMILY PROTEIN"/>
    <property type="match status" value="1"/>
</dbReference>
<keyword evidence="2" id="KW-1185">Reference proteome</keyword>
<dbReference type="InterPro" id="IPR032710">
    <property type="entry name" value="NTF2-like_dom_sf"/>
</dbReference>
<dbReference type="OrthoDB" id="2400485at2759"/>
<gene>
    <name evidence="1" type="ORF">BN946_scf185007.g165</name>
</gene>
<dbReference type="SUPFAM" id="SSF54427">
    <property type="entry name" value="NTF2-like"/>
    <property type="match status" value="1"/>
</dbReference>
<comment type="caution">
    <text evidence="1">The sequence shown here is derived from an EMBL/GenBank/DDBJ whole genome shotgun (WGS) entry which is preliminary data.</text>
</comment>
<organism evidence="1 2">
    <name type="scientific">Pycnoporus cinnabarinus</name>
    <name type="common">Cinnabar-red polypore</name>
    <name type="synonym">Trametes cinnabarina</name>
    <dbReference type="NCBI Taxonomy" id="5643"/>
    <lineage>
        <taxon>Eukaryota</taxon>
        <taxon>Fungi</taxon>
        <taxon>Dikarya</taxon>
        <taxon>Basidiomycota</taxon>
        <taxon>Agaricomycotina</taxon>
        <taxon>Agaricomycetes</taxon>
        <taxon>Polyporales</taxon>
        <taxon>Polyporaceae</taxon>
        <taxon>Trametes</taxon>
    </lineage>
</organism>
<name>A0A060SFW0_PYCCI</name>
<evidence type="ECO:0000313" key="1">
    <source>
        <dbReference type="EMBL" id="CDO73111.1"/>
    </source>
</evidence>
<dbReference type="AlphaFoldDB" id="A0A060SFW0"/>
<dbReference type="PANTHER" id="PTHR34213">
    <property type="entry name" value="NUCLEAR TRANSPORT FACTOR 2 (NTF2) FAMILY PROTEIN"/>
    <property type="match status" value="1"/>
</dbReference>
<evidence type="ECO:0000313" key="2">
    <source>
        <dbReference type="Proteomes" id="UP000029665"/>
    </source>
</evidence>